<comment type="caution">
    <text evidence="4">The sequence shown here is derived from an EMBL/GenBank/DDBJ whole genome shotgun (WGS) entry which is preliminary data.</text>
</comment>
<dbReference type="EMBL" id="BKCJ010026886">
    <property type="protein sequence ID" value="GEV55234.1"/>
    <property type="molecule type" value="Genomic_DNA"/>
</dbReference>
<feature type="compositionally biased region" description="Basic and acidic residues" evidence="2">
    <location>
        <begin position="563"/>
        <end position="598"/>
    </location>
</feature>
<sequence>MPFCWIQPRVKKKKIKKEVESSKEPKHKESKSTSSSKDAPRSQPKSSGKSAHVEEHDVDQSQWNLSSSATLDREWHKTKAVDNRPPQPWITQMAQAGGTQSSFNEFLATPINFSSFIMNRIKINNMTQENECGCQVIPWDYFINNDLEYLKGRSSGQKYITSITKMKVADYGQVKWIEDKGPKHQKFYGYASNMETSKDVYSRHMIIRVTSLKIMKYFGYNHLEEIIIRRQDDQLYKFREVDLKRLRRQDIEDMLLLLVQDKLSNLNLEERYALNVALRMFTQHIVIQERVEDLQLGVKSYQKKINLTRPDTYHSDLKRMTPYTAYFNVQGIIYEDEMKRNRIMRTNELHKFSNDTLNHVRTVLNDIATGIEMDYLPKRKWSKHDNQRARVMINVIDKKLKDRRLMRNLEKFVGGRPYEEDLRLLVNMLLSSIDLSYAIIIYQMIDYALWEVIENGETLSKTQVVEGVTTMMPITTVEEKAQRRIQKLVSQSELLDEKLSQEDVNEKLLRINPLGYSISEKENLHIRFSGNTPNVVGSGPDCLFDIDALTRTMNYEPIVADPKSTHFDGSKTSSDDGKKVDEDPRKENECNDQEKKDNVNSTNNVNTVSSTFDVAGINEDNELLFDLNMPALEDVSLFNFLNDDEDVSIVADMNNLDTRIQEELKKKIYALKDPSWIEAMQDELLQLKLQEGTHKKKGIDYDEVFAPVARIEAIRLFLAYASFKDFVVYQMDVKSAFLYGKIKEEVYVCQPPGFKDPDFPDRVYKVEKALYGLHQALKAWYETLSTYLLDNGFQTGKIDKTLFIKRHKVKQKKDEIFISQDKYVAEILKKFGFIEVKTASKPIGTQKPLLKDEDGEEVDVHMYMSMIGSLMYHTASRPDIMFAVCACARYQVNPKSSHLYDVKKSFSLQTRVLDLEKTKTTQSNEIASLKRRVQKLKKKNRSRTHKLKRLYKVGLTARLESSRDEESLGEHASKQERKINAIDQDEDITIVNVQDDAEMFDVNDLGGEEVFVAEQEVVKDVNENIVEEVVNAAQDNTATTTITTEEITLSQALKALKTSKPKVKGIVIHEQEEAAKIDDDHQLAERLQAQEQKELSDAEKLHYLYSSWRKEESTLQSELVERKEKRAGEELIQESTKKQKVKDDKEMAELKKIMKIIQDKKEVAIDAIHLAVKSLRIVDWKIHKERKKSYYQIVRADGKTQIYIVFSKMLESFKDLEDLYKLVKAKFKSTRPVEDLDLLLWGDLKTMFEPHVEDKVTRITAAHVYVNAAKLELVLLVNFNEKYNNCLLLLVKENQEKDKIGSKPEKNRKRGEAEKSQKQLQ</sequence>
<reference evidence="4" key="1">
    <citation type="journal article" date="2019" name="Sci. Rep.">
        <title>Draft genome of Tanacetum cinerariifolium, the natural source of mosquito coil.</title>
        <authorList>
            <person name="Yamashiro T."/>
            <person name="Shiraishi A."/>
            <person name="Satake H."/>
            <person name="Nakayama K."/>
        </authorList>
    </citation>
    <scope>NUCLEOTIDE SEQUENCE</scope>
</reference>
<dbReference type="PANTHER" id="PTHR11439">
    <property type="entry name" value="GAG-POL-RELATED RETROTRANSPOSON"/>
    <property type="match status" value="1"/>
</dbReference>
<keyword evidence="1" id="KW-0175">Coiled coil</keyword>
<accession>A0A699GVJ7</accession>
<evidence type="ECO:0000256" key="2">
    <source>
        <dbReference type="SAM" id="MobiDB-lite"/>
    </source>
</evidence>
<evidence type="ECO:0000259" key="3">
    <source>
        <dbReference type="Pfam" id="PF07727"/>
    </source>
</evidence>
<dbReference type="InterPro" id="IPR013103">
    <property type="entry name" value="RVT_2"/>
</dbReference>
<dbReference type="PANTHER" id="PTHR11439:SF495">
    <property type="entry name" value="REVERSE TRANSCRIPTASE, RNA-DEPENDENT DNA POLYMERASE-RELATED"/>
    <property type="match status" value="1"/>
</dbReference>
<proteinExistence type="predicted"/>
<evidence type="ECO:0000313" key="4">
    <source>
        <dbReference type="EMBL" id="GEV55234.1"/>
    </source>
</evidence>
<feature type="region of interest" description="Disordered" evidence="2">
    <location>
        <begin position="1"/>
        <end position="66"/>
    </location>
</feature>
<protein>
    <recommendedName>
        <fullName evidence="3">Reverse transcriptase Ty1/copia-type domain-containing protein</fullName>
    </recommendedName>
</protein>
<name>A0A699GVJ7_TANCI</name>
<feature type="region of interest" description="Disordered" evidence="2">
    <location>
        <begin position="1299"/>
        <end position="1321"/>
    </location>
</feature>
<feature type="compositionally biased region" description="Basic and acidic residues" evidence="2">
    <location>
        <begin position="17"/>
        <end position="31"/>
    </location>
</feature>
<organism evidence="4">
    <name type="scientific">Tanacetum cinerariifolium</name>
    <name type="common">Dalmatian daisy</name>
    <name type="synonym">Chrysanthemum cinerariifolium</name>
    <dbReference type="NCBI Taxonomy" id="118510"/>
    <lineage>
        <taxon>Eukaryota</taxon>
        <taxon>Viridiplantae</taxon>
        <taxon>Streptophyta</taxon>
        <taxon>Embryophyta</taxon>
        <taxon>Tracheophyta</taxon>
        <taxon>Spermatophyta</taxon>
        <taxon>Magnoliopsida</taxon>
        <taxon>eudicotyledons</taxon>
        <taxon>Gunneridae</taxon>
        <taxon>Pentapetalae</taxon>
        <taxon>asterids</taxon>
        <taxon>campanulids</taxon>
        <taxon>Asterales</taxon>
        <taxon>Asteraceae</taxon>
        <taxon>Asteroideae</taxon>
        <taxon>Anthemideae</taxon>
        <taxon>Anthemidinae</taxon>
        <taxon>Tanacetum</taxon>
    </lineage>
</organism>
<dbReference type="Pfam" id="PF07727">
    <property type="entry name" value="RVT_2"/>
    <property type="match status" value="1"/>
</dbReference>
<feature type="region of interest" description="Disordered" evidence="2">
    <location>
        <begin position="560"/>
        <end position="604"/>
    </location>
</feature>
<feature type="domain" description="Reverse transcriptase Ty1/copia-type" evidence="3">
    <location>
        <begin position="691"/>
        <end position="806"/>
    </location>
</feature>
<feature type="coiled-coil region" evidence="1">
    <location>
        <begin position="912"/>
        <end position="946"/>
    </location>
</feature>
<evidence type="ECO:0000256" key="1">
    <source>
        <dbReference type="SAM" id="Coils"/>
    </source>
</evidence>
<gene>
    <name evidence="4" type="ORF">Tci_127211</name>
</gene>